<evidence type="ECO:0000256" key="3">
    <source>
        <dbReference type="ARBA" id="ARBA00022840"/>
    </source>
</evidence>
<evidence type="ECO:0000256" key="4">
    <source>
        <dbReference type="SAM" id="MobiDB-lite"/>
    </source>
</evidence>
<organism evidence="6 16">
    <name type="scientific">Candidatus Finniella inopinata</name>
    <dbReference type="NCBI Taxonomy" id="1696036"/>
    <lineage>
        <taxon>Bacteria</taxon>
        <taxon>Pseudomonadati</taxon>
        <taxon>Pseudomonadota</taxon>
        <taxon>Alphaproteobacteria</taxon>
        <taxon>Holosporales</taxon>
        <taxon>Candidatus Paracaedibacteraceae</taxon>
        <taxon>Candidatus Finniella</taxon>
    </lineage>
</organism>
<dbReference type="PIRSF" id="PIRSF003073">
    <property type="entry name" value="DNAC_TnpB_IstB"/>
    <property type="match status" value="1"/>
</dbReference>
<dbReference type="RefSeq" id="WP_130153461.1">
    <property type="nucleotide sequence ID" value="NZ_SCFB01000003.1"/>
</dbReference>
<comment type="similarity">
    <text evidence="1">Belongs to the IS21/IS1162 putative ATP-binding protein family.</text>
</comment>
<dbReference type="InterPro" id="IPR047661">
    <property type="entry name" value="IstB"/>
</dbReference>
<dbReference type="PANTHER" id="PTHR30050:SF4">
    <property type="entry name" value="ATP-BINDING PROTEIN RV3427C IN INSERTION SEQUENCE-RELATED"/>
    <property type="match status" value="1"/>
</dbReference>
<keyword evidence="16" id="KW-1185">Reference proteome</keyword>
<evidence type="ECO:0000313" key="13">
    <source>
        <dbReference type="EMBL" id="RZI46435.1"/>
    </source>
</evidence>
<feature type="compositionally biased region" description="Basic and acidic residues" evidence="4">
    <location>
        <begin position="236"/>
        <end position="263"/>
    </location>
</feature>
<dbReference type="CDD" id="cd00009">
    <property type="entry name" value="AAA"/>
    <property type="match status" value="1"/>
</dbReference>
<dbReference type="EMBL" id="SCFB01000008">
    <property type="protein sequence ID" value="RZI45593.1"/>
    <property type="molecule type" value="Genomic_DNA"/>
</dbReference>
<evidence type="ECO:0000313" key="9">
    <source>
        <dbReference type="EMBL" id="RZI45593.1"/>
    </source>
</evidence>
<dbReference type="Pfam" id="PF01695">
    <property type="entry name" value="IstB_IS21"/>
    <property type="match status" value="1"/>
</dbReference>
<evidence type="ECO:0000313" key="15">
    <source>
        <dbReference type="EMBL" id="RZI46752.1"/>
    </source>
</evidence>
<proteinExistence type="inferred from homology"/>
<evidence type="ECO:0000256" key="2">
    <source>
        <dbReference type="ARBA" id="ARBA00022741"/>
    </source>
</evidence>
<dbReference type="PANTHER" id="PTHR30050">
    <property type="entry name" value="CHROMOSOMAL REPLICATION INITIATOR PROTEIN DNAA"/>
    <property type="match status" value="1"/>
</dbReference>
<keyword evidence="2" id="KW-0547">Nucleotide-binding</keyword>
<dbReference type="InterPro" id="IPR027417">
    <property type="entry name" value="P-loop_NTPase"/>
</dbReference>
<dbReference type="EMBL" id="SCFB01000011">
    <property type="protein sequence ID" value="RZI45471.1"/>
    <property type="molecule type" value="Genomic_DNA"/>
</dbReference>
<dbReference type="EMBL" id="SCFB01000012">
    <property type="protein sequence ID" value="RZI45453.1"/>
    <property type="molecule type" value="Genomic_DNA"/>
</dbReference>
<dbReference type="EMBL" id="SCFB01000004">
    <property type="protein sequence ID" value="RZI46435.1"/>
    <property type="molecule type" value="Genomic_DNA"/>
</dbReference>
<evidence type="ECO:0000259" key="5">
    <source>
        <dbReference type="SMART" id="SM00382"/>
    </source>
</evidence>
<evidence type="ECO:0000313" key="10">
    <source>
        <dbReference type="EMBL" id="RZI45649.1"/>
    </source>
</evidence>
<dbReference type="EMBL" id="SCFB01000007">
    <property type="protein sequence ID" value="RZI45649.1"/>
    <property type="molecule type" value="Genomic_DNA"/>
</dbReference>
<evidence type="ECO:0000313" key="6">
    <source>
        <dbReference type="EMBL" id="RZI45118.1"/>
    </source>
</evidence>
<dbReference type="SUPFAM" id="SSF52540">
    <property type="entry name" value="P-loop containing nucleoside triphosphate hydrolases"/>
    <property type="match status" value="1"/>
</dbReference>
<feature type="region of interest" description="Disordered" evidence="4">
    <location>
        <begin position="236"/>
        <end position="273"/>
    </location>
</feature>
<evidence type="ECO:0000313" key="14">
    <source>
        <dbReference type="EMBL" id="RZI46633.1"/>
    </source>
</evidence>
<dbReference type="SMART" id="SM00382">
    <property type="entry name" value="AAA"/>
    <property type="match status" value="1"/>
</dbReference>
<dbReference type="EMBL" id="SCFB01000004">
    <property type="protein sequence ID" value="RZI46633.1"/>
    <property type="molecule type" value="Genomic_DNA"/>
</dbReference>
<protein>
    <submittedName>
        <fullName evidence="6">AAA family ATPase</fullName>
    </submittedName>
</protein>
<evidence type="ECO:0000313" key="11">
    <source>
        <dbReference type="EMBL" id="RZI45923.1"/>
    </source>
</evidence>
<dbReference type="Gene3D" id="3.40.50.300">
    <property type="entry name" value="P-loop containing nucleotide triphosphate hydrolases"/>
    <property type="match status" value="1"/>
</dbReference>
<feature type="domain" description="AAA+ ATPase" evidence="5">
    <location>
        <begin position="98"/>
        <end position="231"/>
    </location>
</feature>
<sequence length="273" mass="31078">MLLNPIVYNLQKLRLHSMAKAFKEQLEQPTITQLSFEERLGLLVDTEVIARENRQLQARLRSAKLQQTACLEDIDHSCQRNLDKSLLATLSQCQWVASHHNILIVGPCGTGKTFLACALAHKACLQGYKVHYCRLSRLLSELQLGKGDGSYGKRMSELAKTEVLILDDFGLSILTDEQRRDLLEVLDDRHDKRSTIVTSQIPVKLWHETIGNETLADAILDRLVHNSYRLEIKGESMRKVRSKEKDQENTKQKNIEGPLHDTTEITNNEGVKK</sequence>
<evidence type="ECO:0000313" key="16">
    <source>
        <dbReference type="Proteomes" id="UP000293550"/>
    </source>
</evidence>
<dbReference type="EMBL" id="SCFB01000026">
    <property type="protein sequence ID" value="RZI45118.1"/>
    <property type="molecule type" value="Genomic_DNA"/>
</dbReference>
<gene>
    <name evidence="15" type="ORF">EQU50_01830</name>
    <name evidence="13" type="ORF">EQU50_02260</name>
    <name evidence="14" type="ORF">EQU50_03345</name>
    <name evidence="12" type="ORF">EQU50_03980</name>
    <name evidence="11" type="ORF">EQU50_05690</name>
    <name evidence="10" type="ORF">EQU50_05985</name>
    <name evidence="9" type="ORF">EQU50_06620</name>
    <name evidence="8" type="ORF">EQU50_06920</name>
    <name evidence="7" type="ORF">EQU50_07130</name>
    <name evidence="6" type="ORF">EQU50_08260</name>
</gene>
<evidence type="ECO:0000313" key="12">
    <source>
        <dbReference type="EMBL" id="RZI46100.1"/>
    </source>
</evidence>
<dbReference type="InterPro" id="IPR002611">
    <property type="entry name" value="IstB_ATP-bd"/>
</dbReference>
<evidence type="ECO:0000313" key="8">
    <source>
        <dbReference type="EMBL" id="RZI45471.1"/>
    </source>
</evidence>
<feature type="compositionally biased region" description="Polar residues" evidence="4">
    <location>
        <begin position="264"/>
        <end position="273"/>
    </location>
</feature>
<dbReference type="EMBL" id="SCFB01000003">
    <property type="protein sequence ID" value="RZI46752.1"/>
    <property type="molecule type" value="Genomic_DNA"/>
</dbReference>
<dbReference type="Proteomes" id="UP000293550">
    <property type="component" value="Unassembled WGS sequence"/>
</dbReference>
<dbReference type="GO" id="GO:0006260">
    <property type="term" value="P:DNA replication"/>
    <property type="evidence" value="ECO:0007669"/>
    <property type="project" value="TreeGrafter"/>
</dbReference>
<reference evidence="6 16" key="1">
    <citation type="submission" date="2018-10" db="EMBL/GenBank/DDBJ databases">
        <title>An updated phylogeny of the Alphaproteobacteria reveals that the parasitic Rickettsiales and Holosporales have independent origins.</title>
        <authorList>
            <person name="Munoz-Gomez S.A."/>
            <person name="Hess S."/>
            <person name="Burger G."/>
            <person name="Lang B.F."/>
            <person name="Susko E."/>
            <person name="Slamovits C.H."/>
            <person name="Roger A.J."/>
        </authorList>
    </citation>
    <scope>NUCLEOTIDE SEQUENCE [LARGE SCALE GENOMIC DNA]</scope>
    <source>
        <strain evidence="6">HOLO01</strain>
    </source>
</reference>
<evidence type="ECO:0000313" key="7">
    <source>
        <dbReference type="EMBL" id="RZI45453.1"/>
    </source>
</evidence>
<dbReference type="AlphaFoldDB" id="A0A4Q7DG10"/>
<dbReference type="EMBL" id="SCFB01000005">
    <property type="protein sequence ID" value="RZI46100.1"/>
    <property type="molecule type" value="Genomic_DNA"/>
</dbReference>
<evidence type="ECO:0000256" key="1">
    <source>
        <dbReference type="ARBA" id="ARBA00008059"/>
    </source>
</evidence>
<accession>A0A4Q7DG10</accession>
<dbReference type="EMBL" id="SCFB01000006">
    <property type="protein sequence ID" value="RZI45923.1"/>
    <property type="molecule type" value="Genomic_DNA"/>
</dbReference>
<dbReference type="GO" id="GO:0005524">
    <property type="term" value="F:ATP binding"/>
    <property type="evidence" value="ECO:0007669"/>
    <property type="project" value="UniProtKB-KW"/>
</dbReference>
<dbReference type="NCBIfam" id="NF038214">
    <property type="entry name" value="IS21_help_AAA"/>
    <property type="match status" value="1"/>
</dbReference>
<name>A0A4Q7DG10_9PROT</name>
<dbReference type="InterPro" id="IPR028350">
    <property type="entry name" value="DNAC/IstB-like"/>
</dbReference>
<dbReference type="OrthoDB" id="8150723at2"/>
<dbReference type="InterPro" id="IPR003593">
    <property type="entry name" value="AAA+_ATPase"/>
</dbReference>
<comment type="caution">
    <text evidence="6">The sequence shown here is derived from an EMBL/GenBank/DDBJ whole genome shotgun (WGS) entry which is preliminary data.</text>
</comment>
<keyword evidence="3" id="KW-0067">ATP-binding</keyword>